<evidence type="ECO:0000256" key="1">
    <source>
        <dbReference type="SAM" id="MobiDB-lite"/>
    </source>
</evidence>
<dbReference type="HOGENOM" id="CLU_757351_0_0_1"/>
<evidence type="ECO:0000313" key="3">
    <source>
        <dbReference type="Proteomes" id="UP000006591"/>
    </source>
</evidence>
<feature type="compositionally biased region" description="Low complexity" evidence="1">
    <location>
        <begin position="161"/>
        <end position="170"/>
    </location>
</feature>
<dbReference type="AlphaFoldDB" id="A0A0E0HWC6"/>
<feature type="region of interest" description="Disordered" evidence="1">
    <location>
        <begin position="159"/>
        <end position="282"/>
    </location>
</feature>
<dbReference type="EnsemblPlants" id="ONIVA07G00900.1">
    <property type="protein sequence ID" value="ONIVA07G00900.1"/>
    <property type="gene ID" value="ONIVA07G00900"/>
</dbReference>
<organism evidence="2">
    <name type="scientific">Oryza nivara</name>
    <name type="common">Indian wild rice</name>
    <name type="synonym">Oryza sativa f. spontanea</name>
    <dbReference type="NCBI Taxonomy" id="4536"/>
    <lineage>
        <taxon>Eukaryota</taxon>
        <taxon>Viridiplantae</taxon>
        <taxon>Streptophyta</taxon>
        <taxon>Embryophyta</taxon>
        <taxon>Tracheophyta</taxon>
        <taxon>Spermatophyta</taxon>
        <taxon>Magnoliopsida</taxon>
        <taxon>Liliopsida</taxon>
        <taxon>Poales</taxon>
        <taxon>Poaceae</taxon>
        <taxon>BOP clade</taxon>
        <taxon>Oryzoideae</taxon>
        <taxon>Oryzeae</taxon>
        <taxon>Oryzinae</taxon>
        <taxon>Oryza</taxon>
    </lineage>
</organism>
<evidence type="ECO:0000313" key="2">
    <source>
        <dbReference type="EnsemblPlants" id="ONIVA07G00900.1"/>
    </source>
</evidence>
<reference evidence="2" key="1">
    <citation type="submission" date="2015-04" db="UniProtKB">
        <authorList>
            <consortium name="EnsemblPlants"/>
        </authorList>
    </citation>
    <scope>IDENTIFICATION</scope>
    <source>
        <strain evidence="2">SL10</strain>
    </source>
</reference>
<feature type="compositionally biased region" description="Basic residues" evidence="1">
    <location>
        <begin position="180"/>
        <end position="195"/>
    </location>
</feature>
<protein>
    <submittedName>
        <fullName evidence="2">Uncharacterized protein</fullName>
    </submittedName>
</protein>
<dbReference type="Proteomes" id="UP000006591">
    <property type="component" value="Chromosome 7"/>
</dbReference>
<dbReference type="Gramene" id="ONIVA07G00900.1">
    <property type="protein sequence ID" value="ONIVA07G00900.1"/>
    <property type="gene ID" value="ONIVA07G00900"/>
</dbReference>
<keyword evidence="3" id="KW-1185">Reference proteome</keyword>
<reference evidence="2" key="2">
    <citation type="submission" date="2018-04" db="EMBL/GenBank/DDBJ databases">
        <title>OnivRS2 (Oryza nivara Reference Sequence Version 2).</title>
        <authorList>
            <person name="Zhang J."/>
            <person name="Kudrna D."/>
            <person name="Lee S."/>
            <person name="Talag J."/>
            <person name="Rajasekar S."/>
            <person name="Welchert J."/>
            <person name="Hsing Y.-I."/>
            <person name="Wing R.A."/>
        </authorList>
    </citation>
    <scope>NUCLEOTIDE SEQUENCE [LARGE SCALE GENOMIC DNA]</scope>
    <source>
        <strain evidence="2">SL10</strain>
    </source>
</reference>
<accession>A0A0E0HWC6</accession>
<feature type="region of interest" description="Disordered" evidence="1">
    <location>
        <begin position="40"/>
        <end position="74"/>
    </location>
</feature>
<feature type="compositionally biased region" description="Basic residues" evidence="1">
    <location>
        <begin position="42"/>
        <end position="51"/>
    </location>
</feature>
<proteinExistence type="predicted"/>
<sequence>MNWTGRLPIKPLMNKTMARWKESRRRDKALEKQNKMLEARRGSCRYRKRRQASAQDVGGPTHATSAISGPTHLSGKRSAMERLDWYRFCLRKAEEDLRHKDDECRVVADALKKAKAQSKSLIGENKSLHTNLKGVNKKSVDQELRLAAAEEKIRSLEARLASSEATAEGSTEGEEERISLRKMTHGNSRPLHRRGSSSCASLDASGGLGERRTVLPADGGPSVGGGGVRSTKPAPSSSNGEERVVFTSTGTSDSCGLAGDDGDDMTEKPTTYDNDGDGGSGEQMLRARRKYECRPEQTCVIGESTVISRRIEDLALTGKILGSCQPRAFGAPCATRWCLTRSLMRLGLPVSPLITGVLEQFGLELS</sequence>
<name>A0A0E0HWC6_ORYNI</name>